<dbReference type="Gene3D" id="1.10.1760.20">
    <property type="match status" value="1"/>
</dbReference>
<feature type="transmembrane region" description="Helical" evidence="1">
    <location>
        <begin position="55"/>
        <end position="74"/>
    </location>
</feature>
<keyword evidence="3" id="KW-1185">Reference proteome</keyword>
<keyword evidence="1" id="KW-0472">Membrane</keyword>
<dbReference type="RefSeq" id="WP_090839861.1">
    <property type="nucleotide sequence ID" value="NZ_FNIL01000001.1"/>
</dbReference>
<dbReference type="GO" id="GO:0015234">
    <property type="term" value="F:thiamine transmembrane transporter activity"/>
    <property type="evidence" value="ECO:0007669"/>
    <property type="project" value="InterPro"/>
</dbReference>
<dbReference type="OrthoDB" id="9795813at2"/>
<feature type="transmembrane region" description="Helical" evidence="1">
    <location>
        <begin position="110"/>
        <end position="133"/>
    </location>
</feature>
<dbReference type="STRING" id="745820.SAMN04488053_101291"/>
<keyword evidence="1" id="KW-1133">Transmembrane helix</keyword>
<evidence type="ECO:0000313" key="3">
    <source>
        <dbReference type="Proteomes" id="UP000198778"/>
    </source>
</evidence>
<evidence type="ECO:0000313" key="2">
    <source>
        <dbReference type="EMBL" id="SDN26458.1"/>
    </source>
</evidence>
<reference evidence="3" key="1">
    <citation type="submission" date="2016-10" db="EMBL/GenBank/DDBJ databases">
        <authorList>
            <person name="Varghese N."/>
            <person name="Submissions S."/>
        </authorList>
    </citation>
    <scope>NUCLEOTIDE SEQUENCE [LARGE SCALE GENOMIC DNA]</scope>
    <source>
        <strain evidence="3">CGMCC 1.10369</strain>
    </source>
</reference>
<dbReference type="Pfam" id="PF09515">
    <property type="entry name" value="Thia_YuaJ"/>
    <property type="match status" value="1"/>
</dbReference>
<feature type="transmembrane region" description="Helical" evidence="1">
    <location>
        <begin position="7"/>
        <end position="25"/>
    </location>
</feature>
<proteinExistence type="predicted"/>
<organism evidence="2 3">
    <name type="scientific">Alkalicoccus daliensis</name>
    <dbReference type="NCBI Taxonomy" id="745820"/>
    <lineage>
        <taxon>Bacteria</taxon>
        <taxon>Bacillati</taxon>
        <taxon>Bacillota</taxon>
        <taxon>Bacilli</taxon>
        <taxon>Bacillales</taxon>
        <taxon>Bacillaceae</taxon>
        <taxon>Alkalicoccus</taxon>
    </lineage>
</organism>
<dbReference type="Proteomes" id="UP000198778">
    <property type="component" value="Unassembled WGS sequence"/>
</dbReference>
<dbReference type="AlphaFoldDB" id="A0A1G9ZYX9"/>
<evidence type="ECO:0000256" key="1">
    <source>
        <dbReference type="SAM" id="Phobius"/>
    </source>
</evidence>
<feature type="transmembrane region" description="Helical" evidence="1">
    <location>
        <begin position="80"/>
        <end position="98"/>
    </location>
</feature>
<dbReference type="EMBL" id="FNIL01000001">
    <property type="protein sequence ID" value="SDN26458.1"/>
    <property type="molecule type" value="Genomic_DNA"/>
</dbReference>
<protein>
    <submittedName>
        <fullName evidence="2">Thiamine transporter</fullName>
    </submittedName>
</protein>
<accession>A0A1G9ZYX9</accession>
<feature type="transmembrane region" description="Helical" evidence="1">
    <location>
        <begin position="153"/>
        <end position="171"/>
    </location>
</feature>
<name>A0A1G9ZYX9_9BACI</name>
<gene>
    <name evidence="2" type="ORF">SAMN04488053_101291</name>
</gene>
<dbReference type="GO" id="GO:0005886">
    <property type="term" value="C:plasma membrane"/>
    <property type="evidence" value="ECO:0007669"/>
    <property type="project" value="InterPro"/>
</dbReference>
<dbReference type="NCBIfam" id="TIGR02357">
    <property type="entry name" value="ECF_ThiT_YuaJ"/>
    <property type="match status" value="1"/>
</dbReference>
<keyword evidence="1" id="KW-0812">Transmembrane</keyword>
<sequence>MDRKKLIVLLEVALMVALAVILDLITLFRMPFGGSVTLSMLPIIVIAYRRGVKAGVTTGFLFGLANLMFGPYVVHWVQAVLEYPVAFAAVGLAGIFAFQEKLSVKKKYLYLSAGIALAVFLRFTAHFTAGIIWFGEFAPEGTPVAVYSFLYNLSYLGPTFVLLLIVMILFARAGKRVLHPEA</sequence>
<feature type="transmembrane region" description="Helical" evidence="1">
    <location>
        <begin position="31"/>
        <end position="48"/>
    </location>
</feature>
<dbReference type="InterPro" id="IPR012651">
    <property type="entry name" value="Thia_Transptr_ThiT"/>
</dbReference>